<proteinExistence type="predicted"/>
<dbReference type="InterPro" id="IPR036866">
    <property type="entry name" value="RibonucZ/Hydroxyglut_hydro"/>
</dbReference>
<feature type="domain" description="Metallo-beta-lactamase" evidence="1">
    <location>
        <begin position="81"/>
        <end position="131"/>
    </location>
</feature>
<organism evidence="2 3">
    <name type="scientific">Dendrothele bispora (strain CBS 962.96)</name>
    <dbReference type="NCBI Taxonomy" id="1314807"/>
    <lineage>
        <taxon>Eukaryota</taxon>
        <taxon>Fungi</taxon>
        <taxon>Dikarya</taxon>
        <taxon>Basidiomycota</taxon>
        <taxon>Agaricomycotina</taxon>
        <taxon>Agaricomycetes</taxon>
        <taxon>Agaricomycetidae</taxon>
        <taxon>Agaricales</taxon>
        <taxon>Agaricales incertae sedis</taxon>
        <taxon>Dendrothele</taxon>
    </lineage>
</organism>
<dbReference type="Gene3D" id="3.60.15.10">
    <property type="entry name" value="Ribonuclease Z/Hydroxyacylglutathione hydrolase-like"/>
    <property type="match status" value="1"/>
</dbReference>
<gene>
    <name evidence="2" type="ORF">K435DRAFT_717149</name>
</gene>
<dbReference type="PANTHER" id="PTHR13754:SF13">
    <property type="entry name" value="METALLO-BETA-LACTAMASE SUPERFAMILY PROTEIN (AFU_ORTHOLOGUE AFUA_3G07630)"/>
    <property type="match status" value="1"/>
</dbReference>
<name>A0A4S8MI19_DENBC</name>
<dbReference type="EMBL" id="ML179077">
    <property type="protein sequence ID" value="THV02358.1"/>
    <property type="molecule type" value="Genomic_DNA"/>
</dbReference>
<dbReference type="InterPro" id="IPR041712">
    <property type="entry name" value="DHPS-like_MBL-fold"/>
</dbReference>
<keyword evidence="3" id="KW-1185">Reference proteome</keyword>
<evidence type="ECO:0000313" key="3">
    <source>
        <dbReference type="Proteomes" id="UP000297245"/>
    </source>
</evidence>
<dbReference type="PANTHER" id="PTHR13754">
    <property type="entry name" value="METALLO-BETA-LACTAMASE SUPERFAMILY PROTEIN"/>
    <property type="match status" value="1"/>
</dbReference>
<dbReference type="Proteomes" id="UP000297245">
    <property type="component" value="Unassembled WGS sequence"/>
</dbReference>
<protein>
    <recommendedName>
        <fullName evidence="1">Metallo-beta-lactamase domain-containing protein</fullName>
    </recommendedName>
</protein>
<dbReference type="OrthoDB" id="1470350at2759"/>
<dbReference type="Pfam" id="PF00753">
    <property type="entry name" value="Lactamase_B"/>
    <property type="match status" value="1"/>
</dbReference>
<evidence type="ECO:0000313" key="2">
    <source>
        <dbReference type="EMBL" id="THV02358.1"/>
    </source>
</evidence>
<accession>A0A4S8MI19</accession>
<dbReference type="CDD" id="cd07713">
    <property type="entry name" value="DHPS-like_MBL-fold"/>
    <property type="match status" value="1"/>
</dbReference>
<dbReference type="GO" id="GO:0016740">
    <property type="term" value="F:transferase activity"/>
    <property type="evidence" value="ECO:0007669"/>
    <property type="project" value="TreeGrafter"/>
</dbReference>
<dbReference type="SUPFAM" id="SSF56281">
    <property type="entry name" value="Metallo-hydrolase/oxidoreductase"/>
    <property type="match status" value="1"/>
</dbReference>
<reference evidence="2 3" key="1">
    <citation type="journal article" date="2019" name="Nat. Ecol. Evol.">
        <title>Megaphylogeny resolves global patterns of mushroom evolution.</title>
        <authorList>
            <person name="Varga T."/>
            <person name="Krizsan K."/>
            <person name="Foldi C."/>
            <person name="Dima B."/>
            <person name="Sanchez-Garcia M."/>
            <person name="Sanchez-Ramirez S."/>
            <person name="Szollosi G.J."/>
            <person name="Szarkandi J.G."/>
            <person name="Papp V."/>
            <person name="Albert L."/>
            <person name="Andreopoulos W."/>
            <person name="Angelini C."/>
            <person name="Antonin V."/>
            <person name="Barry K.W."/>
            <person name="Bougher N.L."/>
            <person name="Buchanan P."/>
            <person name="Buyck B."/>
            <person name="Bense V."/>
            <person name="Catcheside P."/>
            <person name="Chovatia M."/>
            <person name="Cooper J."/>
            <person name="Damon W."/>
            <person name="Desjardin D."/>
            <person name="Finy P."/>
            <person name="Geml J."/>
            <person name="Haridas S."/>
            <person name="Hughes K."/>
            <person name="Justo A."/>
            <person name="Karasinski D."/>
            <person name="Kautmanova I."/>
            <person name="Kiss B."/>
            <person name="Kocsube S."/>
            <person name="Kotiranta H."/>
            <person name="LaButti K.M."/>
            <person name="Lechner B.E."/>
            <person name="Liimatainen K."/>
            <person name="Lipzen A."/>
            <person name="Lukacs Z."/>
            <person name="Mihaltcheva S."/>
            <person name="Morgado L.N."/>
            <person name="Niskanen T."/>
            <person name="Noordeloos M.E."/>
            <person name="Ohm R.A."/>
            <person name="Ortiz-Santana B."/>
            <person name="Ovrebo C."/>
            <person name="Racz N."/>
            <person name="Riley R."/>
            <person name="Savchenko A."/>
            <person name="Shiryaev A."/>
            <person name="Soop K."/>
            <person name="Spirin V."/>
            <person name="Szebenyi C."/>
            <person name="Tomsovsky M."/>
            <person name="Tulloss R.E."/>
            <person name="Uehling J."/>
            <person name="Grigoriev I.V."/>
            <person name="Vagvolgyi C."/>
            <person name="Papp T."/>
            <person name="Martin F.M."/>
            <person name="Miettinen O."/>
            <person name="Hibbett D.S."/>
            <person name="Nagy L.G."/>
        </authorList>
    </citation>
    <scope>NUCLEOTIDE SEQUENCE [LARGE SCALE GENOMIC DNA]</scope>
    <source>
        <strain evidence="2 3">CBS 962.96</strain>
    </source>
</reference>
<dbReference type="AlphaFoldDB" id="A0A4S8MI19"/>
<sequence length="361" mass="39399">MSDQLKSVDQLTITFLVDNCIEWFTQLPPGFTHELPQHLRFHHPEIDKITNTPILDFDKFCCGAHGFSALIQTQISDTTPELVLFDTGPDSLSLVRNISAMQIPVEKITRVITSHWHSDHTGGLLSFLRLRNSATTSETGPVTSCIIDVHPDQPIARGIAPGPTYDTVICRLAPDPSFELIQETGGTLELHDEGHVVAGGTVYVSGEIPRVTEWETGLPGAMRWKDGTGWTPETHIMDERYAAIDVLGKGLVLFSACSHAGIVNVVKDAVSRFSRPVYMIIGGLHLAGKDFSPRIAPTVKFLSEQLRPSPTYVLPMHCSGFASKVALEQAFGEGCVPAGVGLKVEVVGDKEHDKRLSPAVY</sequence>
<dbReference type="InterPro" id="IPR052926">
    <property type="entry name" value="Metallo-beta-lactamase_dom"/>
</dbReference>
<evidence type="ECO:0000259" key="1">
    <source>
        <dbReference type="Pfam" id="PF00753"/>
    </source>
</evidence>
<dbReference type="InterPro" id="IPR001279">
    <property type="entry name" value="Metallo-B-lactamas"/>
</dbReference>